<feature type="transmembrane region" description="Helical" evidence="1">
    <location>
        <begin position="59"/>
        <end position="81"/>
    </location>
</feature>
<keyword evidence="1" id="KW-0472">Membrane</keyword>
<evidence type="ECO:0000256" key="1">
    <source>
        <dbReference type="SAM" id="Phobius"/>
    </source>
</evidence>
<name>A0A9P3PP36_LYOSH</name>
<dbReference type="Proteomes" id="UP001063166">
    <property type="component" value="Unassembled WGS sequence"/>
</dbReference>
<evidence type="ECO:0000313" key="2">
    <source>
        <dbReference type="EMBL" id="GLB38954.1"/>
    </source>
</evidence>
<feature type="transmembrane region" description="Helical" evidence="1">
    <location>
        <begin position="20"/>
        <end position="47"/>
    </location>
</feature>
<feature type="transmembrane region" description="Helical" evidence="1">
    <location>
        <begin position="253"/>
        <end position="271"/>
    </location>
</feature>
<keyword evidence="1" id="KW-0812">Transmembrane</keyword>
<comment type="caution">
    <text evidence="2">The sequence shown here is derived from an EMBL/GenBank/DDBJ whole genome shotgun (WGS) entry which is preliminary data.</text>
</comment>
<keyword evidence="3" id="KW-1185">Reference proteome</keyword>
<feature type="transmembrane region" description="Helical" evidence="1">
    <location>
        <begin position="181"/>
        <end position="204"/>
    </location>
</feature>
<dbReference type="AlphaFoldDB" id="A0A9P3PP36"/>
<keyword evidence="1" id="KW-1133">Transmembrane helix</keyword>
<organism evidence="2 3">
    <name type="scientific">Lyophyllum shimeji</name>
    <name type="common">Hon-shimeji</name>
    <name type="synonym">Tricholoma shimeji</name>
    <dbReference type="NCBI Taxonomy" id="47721"/>
    <lineage>
        <taxon>Eukaryota</taxon>
        <taxon>Fungi</taxon>
        <taxon>Dikarya</taxon>
        <taxon>Basidiomycota</taxon>
        <taxon>Agaricomycotina</taxon>
        <taxon>Agaricomycetes</taxon>
        <taxon>Agaricomycetidae</taxon>
        <taxon>Agaricales</taxon>
        <taxon>Tricholomatineae</taxon>
        <taxon>Lyophyllaceae</taxon>
        <taxon>Lyophyllum</taxon>
    </lineage>
</organism>
<feature type="transmembrane region" description="Helical" evidence="1">
    <location>
        <begin position="225"/>
        <end position="247"/>
    </location>
</feature>
<evidence type="ECO:0000313" key="3">
    <source>
        <dbReference type="Proteomes" id="UP001063166"/>
    </source>
</evidence>
<gene>
    <name evidence="2" type="ORF">LshimejAT787_0601160</name>
</gene>
<accession>A0A9P3PP36</accession>
<feature type="transmembrane region" description="Helical" evidence="1">
    <location>
        <begin position="93"/>
        <end position="115"/>
    </location>
</feature>
<dbReference type="EMBL" id="BRPK01000006">
    <property type="protein sequence ID" value="GLB38954.1"/>
    <property type="molecule type" value="Genomic_DNA"/>
</dbReference>
<proteinExistence type="predicted"/>
<sequence length="315" mass="34332">MLLSRSEALFLRSQETAQQIIHARVALAFIVLQLVGGCGLLIVLLTAAIGRGVKRYSTWYSFGASWVFSCVCYTLLAFAGQRTGPDPEFGLCVIQMALIYAAPSLTACTTLSLIIHMLLNLRRLLANAPFRTNSGAVAALLIVPYLVWLAEFLGVLLYGISTPDTVRRSLNGTYCNSKNPLLSKISALIVVCCTVLTVALQGIIALRLYRNRTVISGCSQSVTMAIRVMVFSLVGALALGVAIAYVVTYQHDQAFDMILASLPVMAFLIFGSQPDLARVWMCRRDRTCQAAEKSLLLSHSQYSSVSTQELSPYDT</sequence>
<feature type="transmembrane region" description="Helical" evidence="1">
    <location>
        <begin position="136"/>
        <end position="161"/>
    </location>
</feature>
<dbReference type="OrthoDB" id="2988301at2759"/>
<reference evidence="2" key="1">
    <citation type="submission" date="2022-07" db="EMBL/GenBank/DDBJ databases">
        <title>The genome of Lyophyllum shimeji provides insight into the initial evolution of ectomycorrhizal fungal genome.</title>
        <authorList>
            <person name="Kobayashi Y."/>
            <person name="Shibata T."/>
            <person name="Hirakawa H."/>
            <person name="Shigenobu S."/>
            <person name="Nishiyama T."/>
            <person name="Yamada A."/>
            <person name="Hasebe M."/>
            <person name="Kawaguchi M."/>
        </authorList>
    </citation>
    <scope>NUCLEOTIDE SEQUENCE</scope>
    <source>
        <strain evidence="2">AT787</strain>
    </source>
</reference>
<protein>
    <submittedName>
        <fullName evidence="2">Uncharacterized protein</fullName>
    </submittedName>
</protein>